<keyword evidence="4" id="KW-0449">Lipoprotein</keyword>
<keyword evidence="6" id="KW-0378">Hydrolase</keyword>
<evidence type="ECO:0000256" key="2">
    <source>
        <dbReference type="ARBA" id="ARBA00008773"/>
    </source>
</evidence>
<dbReference type="Pfam" id="PF07983">
    <property type="entry name" value="X8"/>
    <property type="match status" value="2"/>
</dbReference>
<comment type="subcellular location">
    <subcellularLocation>
        <location evidence="1">Cell membrane</location>
        <topology evidence="1">Lipid-anchor</topology>
        <topology evidence="1">GPI-anchor</topology>
    </subcellularLocation>
</comment>
<dbReference type="GO" id="GO:0009506">
    <property type="term" value="C:plasmodesma"/>
    <property type="evidence" value="ECO:0007669"/>
    <property type="project" value="UniProtKB-ARBA"/>
</dbReference>
<evidence type="ECO:0000256" key="5">
    <source>
        <dbReference type="ARBA" id="ARBA00022729"/>
    </source>
</evidence>
<proteinExistence type="inferred from homology"/>
<evidence type="ECO:0000313" key="13">
    <source>
        <dbReference type="EnsemblPlants" id="EMT01043"/>
    </source>
</evidence>
<feature type="domain" description="X8" evidence="12">
    <location>
        <begin position="512"/>
        <end position="596"/>
    </location>
</feature>
<dbReference type="GO" id="GO:0098552">
    <property type="term" value="C:side of membrane"/>
    <property type="evidence" value="ECO:0007669"/>
    <property type="project" value="UniProtKB-KW"/>
</dbReference>
<accession>N1QR65</accession>
<dbReference type="Gene3D" id="1.20.58.1040">
    <property type="match status" value="2"/>
</dbReference>
<evidence type="ECO:0000256" key="6">
    <source>
        <dbReference type="ARBA" id="ARBA00022801"/>
    </source>
</evidence>
<keyword evidence="10" id="KW-0326">Glycosidase</keyword>
<dbReference type="InterPro" id="IPR017853">
    <property type="entry name" value="GH"/>
</dbReference>
<dbReference type="InterPro" id="IPR000490">
    <property type="entry name" value="Glyco_hydro_17"/>
</dbReference>
<keyword evidence="3" id="KW-1003">Cell membrane</keyword>
<reference evidence="13" key="1">
    <citation type="submission" date="2015-06" db="UniProtKB">
        <authorList>
            <consortium name="EnsemblPlants"/>
        </authorList>
    </citation>
    <scope>IDENTIFICATION</scope>
</reference>
<evidence type="ECO:0000256" key="3">
    <source>
        <dbReference type="ARBA" id="ARBA00022475"/>
    </source>
</evidence>
<dbReference type="GO" id="GO:0005886">
    <property type="term" value="C:plasma membrane"/>
    <property type="evidence" value="ECO:0007669"/>
    <property type="project" value="UniProtKB-SubCell"/>
</dbReference>
<keyword evidence="5" id="KW-0732">Signal</keyword>
<dbReference type="SMART" id="SM00768">
    <property type="entry name" value="X8"/>
    <property type="match status" value="2"/>
</dbReference>
<evidence type="ECO:0000256" key="11">
    <source>
        <dbReference type="RuleBase" id="RU004335"/>
    </source>
</evidence>
<name>N1QR65_AEGTA</name>
<evidence type="ECO:0000256" key="9">
    <source>
        <dbReference type="ARBA" id="ARBA00023180"/>
    </source>
</evidence>
<evidence type="ECO:0000259" key="12">
    <source>
        <dbReference type="SMART" id="SM00768"/>
    </source>
</evidence>
<dbReference type="PANTHER" id="PTHR32227">
    <property type="entry name" value="GLUCAN ENDO-1,3-BETA-GLUCOSIDASE BG1-RELATED-RELATED"/>
    <property type="match status" value="1"/>
</dbReference>
<keyword evidence="9" id="KW-0325">Glycoprotein</keyword>
<dbReference type="GO" id="GO:0005975">
    <property type="term" value="P:carbohydrate metabolic process"/>
    <property type="evidence" value="ECO:0007669"/>
    <property type="project" value="InterPro"/>
</dbReference>
<comment type="similarity">
    <text evidence="2 11">Belongs to the glycosyl hydrolase 17 family.</text>
</comment>
<evidence type="ECO:0000256" key="7">
    <source>
        <dbReference type="ARBA" id="ARBA00023136"/>
    </source>
</evidence>
<keyword evidence="8" id="KW-1015">Disulfide bond</keyword>
<dbReference type="InterPro" id="IPR012946">
    <property type="entry name" value="X8"/>
</dbReference>
<evidence type="ECO:0000256" key="1">
    <source>
        <dbReference type="ARBA" id="ARBA00004609"/>
    </source>
</evidence>
<keyword evidence="7" id="KW-0472">Membrane</keyword>
<dbReference type="InterPro" id="IPR044965">
    <property type="entry name" value="Glyco_hydro_17_plant"/>
</dbReference>
<dbReference type="SUPFAM" id="SSF51445">
    <property type="entry name" value="(Trans)glycosidases"/>
    <property type="match status" value="2"/>
</dbReference>
<organism evidence="13">
    <name type="scientific">Aegilops tauschii</name>
    <name type="common">Tausch's goatgrass</name>
    <name type="synonym">Aegilops squarrosa</name>
    <dbReference type="NCBI Taxonomy" id="37682"/>
    <lineage>
        <taxon>Eukaryota</taxon>
        <taxon>Viridiplantae</taxon>
        <taxon>Streptophyta</taxon>
        <taxon>Embryophyta</taxon>
        <taxon>Tracheophyta</taxon>
        <taxon>Spermatophyta</taxon>
        <taxon>Magnoliopsida</taxon>
        <taxon>Liliopsida</taxon>
        <taxon>Poales</taxon>
        <taxon>Poaceae</taxon>
        <taxon>BOP clade</taxon>
        <taxon>Pooideae</taxon>
        <taxon>Triticodae</taxon>
        <taxon>Triticeae</taxon>
        <taxon>Triticinae</taxon>
        <taxon>Aegilops</taxon>
    </lineage>
</organism>
<dbReference type="AlphaFoldDB" id="N1QR65"/>
<dbReference type="FunFam" id="1.20.58.1040:FF:000001">
    <property type="entry name" value="Glucan endo-1,3-beta-glucosidase 4"/>
    <property type="match status" value="1"/>
</dbReference>
<protein>
    <submittedName>
        <fullName evidence="13">Glucan endo-1,3-beta-glucosidase 13</fullName>
    </submittedName>
</protein>
<keyword evidence="4" id="KW-0336">GPI-anchor</keyword>
<dbReference type="EnsemblPlants" id="EMT01043">
    <property type="protein sequence ID" value="EMT01043"/>
    <property type="gene ID" value="F775_19539"/>
</dbReference>
<sequence>MALTHLLVGAALLSLACFFSGSEAGTVGVCYGMMASKLIKPPAVVQLLKRNGITMVHLYDANPEALTALANTNIKVGVSLPNQYLALAAGSTLYALQWVQSNVKAYPGTKINHVAVGNEVFHQQPELTPQLLPAMKNIQAALVSVGLADAVKVVTPIALDALTKSFPPSEGQFRDDIAQSVMRPLIDFLDRTGSHLTFNYYPYLAYRDHPDQINLDYVLFRPNKGQLDKGTGLMYYNMFDAMVDAVFHAVEKLSSSSEHGRGRILSGSDSSASFIESGSANGGGTTGPAAADNLGEQKSVSAAATPANAQTYNNNLISKILRGTGTPYKPNAEKGGSAAAPPANAQTYNNNLISKILRGTGTPYKPNAVISGYIFSLFNEDLKPGDDDERSFGLFYPNGTPVYKVDFVNPGPAPATPTPTPAGSSWCTANAAVSDKQLQDALDYACANGADCRAIQPGKTCYQPNTVVAHASYAFNDFYQRKSGTCDFNGAASIVYQKPTGTCDASAPAAASWCVANTAVGDTRLQAALDYACSNGADCSAIQRGGRCFDPDTKEVHASYAFNDYYKRNGRTEQSCNFDGCGSVVHQQPKYGNCVL</sequence>
<evidence type="ECO:0000256" key="4">
    <source>
        <dbReference type="ARBA" id="ARBA00022622"/>
    </source>
</evidence>
<evidence type="ECO:0000256" key="10">
    <source>
        <dbReference type="ARBA" id="ARBA00023295"/>
    </source>
</evidence>
<dbReference type="Pfam" id="PF00332">
    <property type="entry name" value="Glyco_hydro_17"/>
    <property type="match status" value="2"/>
</dbReference>
<dbReference type="GO" id="GO:0004553">
    <property type="term" value="F:hydrolase activity, hydrolyzing O-glycosyl compounds"/>
    <property type="evidence" value="ECO:0007669"/>
    <property type="project" value="InterPro"/>
</dbReference>
<dbReference type="Gene3D" id="3.20.20.80">
    <property type="entry name" value="Glycosidases"/>
    <property type="match status" value="2"/>
</dbReference>
<evidence type="ECO:0000256" key="8">
    <source>
        <dbReference type="ARBA" id="ARBA00023157"/>
    </source>
</evidence>
<feature type="domain" description="X8" evidence="12">
    <location>
        <begin position="425"/>
        <end position="505"/>
    </location>
</feature>